<keyword evidence="3" id="KW-1185">Reference proteome</keyword>
<dbReference type="KEGG" id="cbot:ATE48_00170"/>
<accession>A0A1B1AD15</accession>
<name>A0A1B1AD15_9PROT</name>
<dbReference type="RefSeq" id="WP_066766511.1">
    <property type="nucleotide sequence ID" value="NZ_CP013244.1"/>
</dbReference>
<feature type="chain" id="PRO_5008518593" description="DUF2927 domain-containing protein" evidence="1">
    <location>
        <begin position="23"/>
        <end position="302"/>
    </location>
</feature>
<organism evidence="2 3">
    <name type="scientific">Candidatus Viadribacter manganicus</name>
    <dbReference type="NCBI Taxonomy" id="1759059"/>
    <lineage>
        <taxon>Bacteria</taxon>
        <taxon>Pseudomonadati</taxon>
        <taxon>Pseudomonadota</taxon>
        <taxon>Alphaproteobacteria</taxon>
        <taxon>Hyphomonadales</taxon>
        <taxon>Hyphomonadaceae</taxon>
        <taxon>Candidatus Viadribacter</taxon>
    </lineage>
</organism>
<sequence>MIRAFSALCAVAVAALATPAMAQQSADEEDIVVVGERLQEMVRNFVGEVAVAPGSEQQLARWDGRICPLVAGLPARQMQYVADRIAQRAHQVDIETEGPGCRANILIFVTPDASRLATGIVDEFRTLVGYYSTTGESTLGRGELEAFSTSGAPVRWWHVNQTVSGDGQELSGDVGGTQVIRNGMPPSRLRRATRQDFLRVLIIVDARQAQGIQFQALADYLAMVSLAQLDADGETTDTPTVLNLFADRDAGRAMPPGMTQWDEAYLEGLYTARRTAPRAIWQQRDISRTMVEQLDPGAPPPH</sequence>
<dbReference type="AlphaFoldDB" id="A0A1B1AD15"/>
<proteinExistence type="predicted"/>
<feature type="signal peptide" evidence="1">
    <location>
        <begin position="1"/>
        <end position="22"/>
    </location>
</feature>
<evidence type="ECO:0000256" key="1">
    <source>
        <dbReference type="SAM" id="SignalP"/>
    </source>
</evidence>
<evidence type="ECO:0008006" key="4">
    <source>
        <dbReference type="Google" id="ProtNLM"/>
    </source>
</evidence>
<protein>
    <recommendedName>
        <fullName evidence="4">DUF2927 domain-containing protein</fullName>
    </recommendedName>
</protein>
<dbReference type="OrthoDB" id="7218943at2"/>
<dbReference type="Proteomes" id="UP000092498">
    <property type="component" value="Chromosome"/>
</dbReference>
<evidence type="ECO:0000313" key="3">
    <source>
        <dbReference type="Proteomes" id="UP000092498"/>
    </source>
</evidence>
<gene>
    <name evidence="2" type="ORF">ATE48_00170</name>
</gene>
<keyword evidence="1" id="KW-0732">Signal</keyword>
<evidence type="ECO:0000313" key="2">
    <source>
        <dbReference type="EMBL" id="ANP44447.1"/>
    </source>
</evidence>
<dbReference type="EMBL" id="CP013244">
    <property type="protein sequence ID" value="ANP44447.1"/>
    <property type="molecule type" value="Genomic_DNA"/>
</dbReference>
<reference evidence="2 3" key="1">
    <citation type="submission" date="2015-11" db="EMBL/GenBank/DDBJ databases">
        <title>Whole-Genome Sequence of Candidatus Oderbacter manganicum from the National Park Lower Oder Valley, Germany.</title>
        <authorList>
            <person name="Braun B."/>
            <person name="Liere K."/>
            <person name="Szewzyk U."/>
        </authorList>
    </citation>
    <scope>NUCLEOTIDE SEQUENCE [LARGE SCALE GENOMIC DNA]</scope>
    <source>
        <strain evidence="2 3">OTSz_A_272</strain>
    </source>
</reference>
<dbReference type="InParanoid" id="A0A1B1AD15"/>